<comment type="catalytic activity">
    <reaction evidence="8 9">
        <text>UTP + L-glutamine + ATP + H2O = CTP + L-glutamate + ADP + phosphate + 2 H(+)</text>
        <dbReference type="Rhea" id="RHEA:26426"/>
        <dbReference type="ChEBI" id="CHEBI:15377"/>
        <dbReference type="ChEBI" id="CHEBI:15378"/>
        <dbReference type="ChEBI" id="CHEBI:29985"/>
        <dbReference type="ChEBI" id="CHEBI:30616"/>
        <dbReference type="ChEBI" id="CHEBI:37563"/>
        <dbReference type="ChEBI" id="CHEBI:43474"/>
        <dbReference type="ChEBI" id="CHEBI:46398"/>
        <dbReference type="ChEBI" id="CHEBI:58359"/>
        <dbReference type="ChEBI" id="CHEBI:456216"/>
        <dbReference type="EC" id="6.3.4.2"/>
    </reaction>
</comment>
<dbReference type="InterPro" id="IPR017926">
    <property type="entry name" value="GATASE"/>
</dbReference>
<evidence type="ECO:0000256" key="4">
    <source>
        <dbReference type="ARBA" id="ARBA00022741"/>
    </source>
</evidence>
<evidence type="ECO:0000259" key="11">
    <source>
        <dbReference type="Pfam" id="PF00117"/>
    </source>
</evidence>
<comment type="caution">
    <text evidence="9">Lacks conserved residue(s) required for the propagation of feature annotation.</text>
</comment>
<comment type="function">
    <text evidence="9">Catalyzes the ATP-dependent amination of UTP to CTP with either L-glutamine or ammonia as the source of nitrogen. Regulates intracellular CTP levels through interactions with the four ribonucleotide triphosphates.</text>
</comment>
<dbReference type="InterPro" id="IPR004468">
    <property type="entry name" value="CTP_synthase"/>
</dbReference>
<dbReference type="SUPFAM" id="SSF52317">
    <property type="entry name" value="Class I glutamine amidotransferase-like"/>
    <property type="match status" value="1"/>
</dbReference>
<feature type="binding site" evidence="9">
    <location>
        <position position="251"/>
    </location>
    <ligand>
        <name>ATP</name>
        <dbReference type="ChEBI" id="CHEBI:30616"/>
    </ligand>
</feature>
<keyword evidence="9" id="KW-0460">Magnesium</keyword>
<dbReference type="GO" id="GO:0003883">
    <property type="term" value="F:CTP synthase activity"/>
    <property type="evidence" value="ECO:0007669"/>
    <property type="project" value="UniProtKB-EC"/>
</dbReference>
<dbReference type="CDD" id="cd01746">
    <property type="entry name" value="GATase1_CTP_Synthase"/>
    <property type="match status" value="1"/>
</dbReference>
<feature type="binding site" evidence="9">
    <location>
        <begin position="157"/>
        <end position="159"/>
    </location>
    <ligand>
        <name>CTP</name>
        <dbReference type="ChEBI" id="CHEBI:37563"/>
        <note>allosteric inhibitor</note>
    </ligand>
</feature>
<keyword evidence="6 9" id="KW-0315">Glutamine amidotransferase</keyword>
<feature type="binding site" evidence="9">
    <location>
        <position position="79"/>
    </location>
    <ligand>
        <name>ATP</name>
        <dbReference type="ChEBI" id="CHEBI:30616"/>
    </ligand>
</feature>
<keyword evidence="3 9" id="KW-0436">Ligase</keyword>
<accession>A0ABT1ZF88</accession>
<feature type="domain" description="Glutamine amidotransferase" evidence="11">
    <location>
        <begin position="313"/>
        <end position="542"/>
    </location>
</feature>
<dbReference type="NCBIfam" id="NF003792">
    <property type="entry name" value="PRK05380.1"/>
    <property type="match status" value="1"/>
</dbReference>
<dbReference type="RefSeq" id="WP_258798385.1">
    <property type="nucleotide sequence ID" value="NZ_JANTHX010000005.1"/>
</dbReference>
<keyword evidence="14" id="KW-1185">Reference proteome</keyword>
<feature type="compositionally biased region" description="Low complexity" evidence="10">
    <location>
        <begin position="572"/>
        <end position="582"/>
    </location>
</feature>
<dbReference type="InterPro" id="IPR027417">
    <property type="entry name" value="P-loop_NTPase"/>
</dbReference>
<organism evidence="13 14">
    <name type="scientific">Protaetiibacter mangrovi</name>
    <dbReference type="NCBI Taxonomy" id="2970926"/>
    <lineage>
        <taxon>Bacteria</taxon>
        <taxon>Bacillati</taxon>
        <taxon>Actinomycetota</taxon>
        <taxon>Actinomycetes</taxon>
        <taxon>Micrococcales</taxon>
        <taxon>Microbacteriaceae</taxon>
        <taxon>Protaetiibacter</taxon>
    </lineage>
</organism>
<evidence type="ECO:0000256" key="8">
    <source>
        <dbReference type="ARBA" id="ARBA00047781"/>
    </source>
</evidence>
<dbReference type="Gene3D" id="3.40.50.880">
    <property type="match status" value="1"/>
</dbReference>
<comment type="miscellaneous">
    <text evidence="9">CTPSs have evolved a hybrid strategy for distinguishing between UTP and CTP. The overlapping regions of the product feedback inhibitory and substrate sites recognize a common feature in both compounds, the triphosphate moiety. To differentiate isosteric substrate and product pyrimidine rings, an additional pocket far from the expected kinase/ligase catalytic site, specifically recognizes the cytosine and ribose portions of the product inhibitor.</text>
</comment>
<sequence length="582" mass="62963">MVNNPGQTVTKHIFVTGGVVSSLGKGLTAASLGNLLTARGLHVVMQKLDPYLNVDPGTMNPFQHGEVFVTDDGAETDLDIGHYERFLDIELSQAANVTTGQIYSSVIAKERRGEYLGDTVQVIPHITDEIKRRMRLQAAQSPAPDVIITEIGGTVGDIESQPFIESARQVRHELGRKNVFFVHVSLVPFMGASGEQKTKPTQHSVAALRSIGIQPDALVLRSDRIVSESNKRKIALMCDVDEQAVVNAVDVPSIYDIPTMLNQQGLDAYIIEQLGLDDKAGEVDWSGWSQLLKAVHEPAHEVTIALVGKYIDLPDAYLSVTEALRAGGFAHQTKVAVRWVPSDECETPEGAARMLGDVDGICVPGGFGVRGIEGKLGALRFARENGVPALGLCLGLQCMVVEYSRNVAGLPGASSSEFDPDTEFPVIATMAEQVDILDHGDLGGTMRLGLYEAHLAPGSVVAEAYDAEVVHERHRHRYEVNNHYTERIAAAGLVFSGTNPEHGLVEFVELPREVHPYYVGTQAHPELRSRPNRAHPLFRGLVGAALTRQQASRLFEVEGADAPAEQVDELDPAAAVAEPAEV</sequence>
<evidence type="ECO:0000256" key="10">
    <source>
        <dbReference type="SAM" id="MobiDB-lite"/>
    </source>
</evidence>
<dbReference type="SUPFAM" id="SSF52540">
    <property type="entry name" value="P-loop containing nucleoside triphosphate hydrolases"/>
    <property type="match status" value="1"/>
</dbReference>
<proteinExistence type="inferred from homology"/>
<evidence type="ECO:0000256" key="3">
    <source>
        <dbReference type="ARBA" id="ARBA00022598"/>
    </source>
</evidence>
<feature type="binding site" evidence="9">
    <location>
        <position position="21"/>
    </location>
    <ligand>
        <name>CTP</name>
        <dbReference type="ChEBI" id="CHEBI:37563"/>
        <note>allosteric inhibitor</note>
    </ligand>
</feature>
<gene>
    <name evidence="9" type="primary">pyrG</name>
    <name evidence="13" type="ORF">NUH29_07375</name>
</gene>
<dbReference type="NCBIfam" id="TIGR00337">
    <property type="entry name" value="PyrG"/>
    <property type="match status" value="1"/>
</dbReference>
<feature type="active site" description="Nucleophile; for glutamine hydrolysis" evidence="9">
    <location>
        <position position="393"/>
    </location>
</feature>
<feature type="binding site" evidence="9">
    <location>
        <position position="417"/>
    </location>
    <ligand>
        <name>L-glutamine</name>
        <dbReference type="ChEBI" id="CHEBI:58359"/>
    </ligand>
</feature>
<evidence type="ECO:0000259" key="12">
    <source>
        <dbReference type="Pfam" id="PF06418"/>
    </source>
</evidence>
<feature type="binding site" evidence="9">
    <location>
        <position position="150"/>
    </location>
    <ligand>
        <name>Mg(2+)</name>
        <dbReference type="ChEBI" id="CHEBI:18420"/>
    </ligand>
</feature>
<reference evidence="13 14" key="1">
    <citation type="submission" date="2022-08" db="EMBL/GenBank/DDBJ databases">
        <authorList>
            <person name="Li F."/>
        </authorList>
    </citation>
    <scope>NUCLEOTIDE SEQUENCE [LARGE SCALE GENOMIC DNA]</scope>
    <source>
        <strain evidence="13 14">10F1B-8-1</strain>
    </source>
</reference>
<evidence type="ECO:0000256" key="6">
    <source>
        <dbReference type="ARBA" id="ARBA00022962"/>
    </source>
</evidence>
<evidence type="ECO:0000313" key="14">
    <source>
        <dbReference type="Proteomes" id="UP001205337"/>
    </source>
</evidence>
<feature type="active site" evidence="9">
    <location>
        <position position="526"/>
    </location>
</feature>
<keyword evidence="4 9" id="KW-0547">Nucleotide-binding</keyword>
<feature type="binding site" evidence="9">
    <location>
        <begin position="197"/>
        <end position="202"/>
    </location>
    <ligand>
        <name>UTP</name>
        <dbReference type="ChEBI" id="CHEBI:46398"/>
    </ligand>
</feature>
<evidence type="ECO:0000256" key="7">
    <source>
        <dbReference type="ARBA" id="ARBA00022975"/>
    </source>
</evidence>
<keyword evidence="7 9" id="KW-0665">Pyrimidine biosynthesis</keyword>
<dbReference type="Proteomes" id="UP001205337">
    <property type="component" value="Unassembled WGS sequence"/>
</dbReference>
<feature type="binding site" evidence="9">
    <location>
        <position position="233"/>
    </location>
    <ligand>
        <name>UTP</name>
        <dbReference type="ChEBI" id="CHEBI:46398"/>
    </ligand>
</feature>
<evidence type="ECO:0000313" key="13">
    <source>
        <dbReference type="EMBL" id="MCS0499368.1"/>
    </source>
</evidence>
<comment type="pathway">
    <text evidence="1 9">Pyrimidine metabolism; CTP biosynthesis via de novo pathway; CTP from UDP: step 2/2.</text>
</comment>
<dbReference type="Pfam" id="PF06418">
    <property type="entry name" value="CTP_synth_N"/>
    <property type="match status" value="1"/>
</dbReference>
<dbReference type="Pfam" id="PF00117">
    <property type="entry name" value="GATase"/>
    <property type="match status" value="1"/>
</dbReference>
<feature type="binding site" evidence="9">
    <location>
        <begin position="394"/>
        <end position="397"/>
    </location>
    <ligand>
        <name>L-glutamine</name>
        <dbReference type="ChEBI" id="CHEBI:58359"/>
    </ligand>
</feature>
<feature type="region of interest" description="Amidoligase domain" evidence="9">
    <location>
        <begin position="1"/>
        <end position="276"/>
    </location>
</feature>
<feature type="binding site" evidence="9">
    <location>
        <begin position="197"/>
        <end position="202"/>
    </location>
    <ligand>
        <name>CTP</name>
        <dbReference type="ChEBI" id="CHEBI:37563"/>
        <note>allosteric inhibitor</note>
    </ligand>
</feature>
<evidence type="ECO:0000256" key="1">
    <source>
        <dbReference type="ARBA" id="ARBA00005171"/>
    </source>
</evidence>
<comment type="similarity">
    <text evidence="2 9">Belongs to the CTP synthase family.</text>
</comment>
<feature type="binding site" evidence="9">
    <location>
        <begin position="22"/>
        <end position="27"/>
    </location>
    <ligand>
        <name>ATP</name>
        <dbReference type="ChEBI" id="CHEBI:30616"/>
    </ligand>
</feature>
<comment type="catalytic activity">
    <reaction evidence="9">
        <text>L-glutamine + H2O = L-glutamate + NH4(+)</text>
        <dbReference type="Rhea" id="RHEA:15889"/>
        <dbReference type="ChEBI" id="CHEBI:15377"/>
        <dbReference type="ChEBI" id="CHEBI:28938"/>
        <dbReference type="ChEBI" id="CHEBI:29985"/>
        <dbReference type="ChEBI" id="CHEBI:58359"/>
    </reaction>
</comment>
<evidence type="ECO:0000256" key="5">
    <source>
        <dbReference type="ARBA" id="ARBA00022840"/>
    </source>
</evidence>
<feature type="binding site" evidence="9">
    <location>
        <position position="21"/>
    </location>
    <ligand>
        <name>UTP</name>
        <dbReference type="ChEBI" id="CHEBI:46398"/>
    </ligand>
</feature>
<feature type="domain" description="CTP synthase N-terminal" evidence="12">
    <location>
        <begin position="11"/>
        <end position="276"/>
    </location>
</feature>
<feature type="binding site" evidence="9">
    <location>
        <position position="366"/>
    </location>
    <ligand>
        <name>L-glutamine</name>
        <dbReference type="ChEBI" id="CHEBI:58359"/>
    </ligand>
</feature>
<keyword evidence="9" id="KW-0479">Metal-binding</keyword>
<dbReference type="PROSITE" id="PS51273">
    <property type="entry name" value="GATASE_TYPE_1"/>
    <property type="match status" value="1"/>
</dbReference>
<dbReference type="HAMAP" id="MF_01227">
    <property type="entry name" value="PyrG"/>
    <property type="match status" value="1"/>
</dbReference>
<comment type="catalytic activity">
    <reaction evidence="9">
        <text>UTP + NH4(+) + ATP = CTP + ADP + phosphate + 2 H(+)</text>
        <dbReference type="Rhea" id="RHEA:16597"/>
        <dbReference type="ChEBI" id="CHEBI:15378"/>
        <dbReference type="ChEBI" id="CHEBI:28938"/>
        <dbReference type="ChEBI" id="CHEBI:30616"/>
        <dbReference type="ChEBI" id="CHEBI:37563"/>
        <dbReference type="ChEBI" id="CHEBI:43474"/>
        <dbReference type="ChEBI" id="CHEBI:46398"/>
        <dbReference type="ChEBI" id="CHEBI:456216"/>
    </reaction>
</comment>
<protein>
    <recommendedName>
        <fullName evidence="9">CTP synthase</fullName>
        <ecNumber evidence="9">6.3.4.2</ecNumber>
    </recommendedName>
    <alternativeName>
        <fullName evidence="9">Cytidine 5'-triphosphate synthase</fullName>
    </alternativeName>
    <alternativeName>
        <fullName evidence="9">Cytidine triphosphate synthetase</fullName>
        <shortName evidence="9">CTP synthetase</shortName>
        <shortName evidence="9">CTPS</shortName>
    </alternativeName>
    <alternativeName>
        <fullName evidence="9">UTP--ammonia ligase</fullName>
    </alternativeName>
</protein>
<comment type="subunit">
    <text evidence="9">Homotetramer.</text>
</comment>
<name>A0ABT1ZF88_9MICO</name>
<evidence type="ECO:0000256" key="2">
    <source>
        <dbReference type="ARBA" id="ARBA00007533"/>
    </source>
</evidence>
<feature type="region of interest" description="Disordered" evidence="10">
    <location>
        <begin position="560"/>
        <end position="582"/>
    </location>
</feature>
<dbReference type="CDD" id="cd03113">
    <property type="entry name" value="CTPS_N"/>
    <property type="match status" value="1"/>
</dbReference>
<keyword evidence="5 9" id="KW-0067">ATP-binding</keyword>
<dbReference type="Gene3D" id="3.40.50.300">
    <property type="entry name" value="P-loop containing nucleotide triphosphate hydrolases"/>
    <property type="match status" value="1"/>
</dbReference>
<dbReference type="InterPro" id="IPR029062">
    <property type="entry name" value="Class_I_gatase-like"/>
</dbReference>
<feature type="active site" evidence="9">
    <location>
        <position position="524"/>
    </location>
</feature>
<feature type="binding site" evidence="9">
    <location>
        <position position="477"/>
    </location>
    <ligand>
        <name>L-glutamine</name>
        <dbReference type="ChEBI" id="CHEBI:58359"/>
    </ligand>
</feature>
<dbReference type="EMBL" id="JANTHX010000005">
    <property type="protein sequence ID" value="MCS0499368.1"/>
    <property type="molecule type" value="Genomic_DNA"/>
</dbReference>
<dbReference type="EC" id="6.3.4.2" evidence="9"/>
<comment type="activity regulation">
    <text evidence="9">Allosterically activated by GTP, when glutamine is the substrate; GTP has no effect on the reaction when ammonia is the substrate. The allosteric effector GTP functions by stabilizing the protein conformation that binds the tetrahedral intermediate(s) formed during glutamine hydrolysis. Inhibited by the product CTP, via allosteric rather than competitive inhibition.</text>
</comment>
<dbReference type="PANTHER" id="PTHR11550">
    <property type="entry name" value="CTP SYNTHASE"/>
    <property type="match status" value="1"/>
</dbReference>
<dbReference type="PANTHER" id="PTHR11550:SF0">
    <property type="entry name" value="CTP SYNTHASE-RELATED"/>
    <property type="match status" value="1"/>
</dbReference>
<feature type="binding site" evidence="9">
    <location>
        <position position="79"/>
    </location>
    <ligand>
        <name>Mg(2+)</name>
        <dbReference type="ChEBI" id="CHEBI:18420"/>
    </ligand>
</feature>
<evidence type="ECO:0000256" key="9">
    <source>
        <dbReference type="HAMAP-Rule" id="MF_01227"/>
    </source>
</evidence>
<comment type="caution">
    <text evidence="13">The sequence shown here is derived from an EMBL/GenBank/DDBJ whole genome shotgun (WGS) entry which is preliminary data.</text>
</comment>
<dbReference type="InterPro" id="IPR033828">
    <property type="entry name" value="GATase1_CTP_Synthase"/>
</dbReference>
<dbReference type="InterPro" id="IPR017456">
    <property type="entry name" value="CTP_synthase_N"/>
</dbReference>
<feature type="binding site" evidence="9">
    <location>
        <position position="233"/>
    </location>
    <ligand>
        <name>CTP</name>
        <dbReference type="ChEBI" id="CHEBI:37563"/>
        <note>allosteric inhibitor</note>
    </ligand>
</feature>